<dbReference type="Proteomes" id="UP000216345">
    <property type="component" value="Unassembled WGS sequence"/>
</dbReference>
<dbReference type="SUPFAM" id="SSF88697">
    <property type="entry name" value="PUA domain-like"/>
    <property type="match status" value="1"/>
</dbReference>
<name>A0A256FKY6_9HYPH</name>
<dbReference type="EMBL" id="NNRK01000025">
    <property type="protein sequence ID" value="OYR15479.1"/>
    <property type="molecule type" value="Genomic_DNA"/>
</dbReference>
<protein>
    <submittedName>
        <fullName evidence="1">ASCH domain protein</fullName>
    </submittedName>
</protein>
<evidence type="ECO:0000313" key="2">
    <source>
        <dbReference type="Proteomes" id="UP000216345"/>
    </source>
</evidence>
<proteinExistence type="predicted"/>
<accession>A0A256FKY6</accession>
<dbReference type="RefSeq" id="WP_094576208.1">
    <property type="nucleotide sequence ID" value="NZ_JBHEEL010000008.1"/>
</dbReference>
<sequence length="106" mass="12085">MKLQLALKAEYFDAIRDGTKTEEYRLANAYWRGRLYVVGSRTTGHRSFSGIVLTKGYPKRGDTERRMELPWRGFARKTITHPHFGPNPVEVFAIDVSGRQALKGGE</sequence>
<dbReference type="AlphaFoldDB" id="A0A256FKY6"/>
<dbReference type="InterPro" id="IPR015947">
    <property type="entry name" value="PUA-like_sf"/>
</dbReference>
<evidence type="ECO:0000313" key="1">
    <source>
        <dbReference type="EMBL" id="OYR15479.1"/>
    </source>
</evidence>
<reference evidence="1 2" key="1">
    <citation type="submission" date="2017-07" db="EMBL/GenBank/DDBJ databases">
        <title>Phylogenetic study on the rhizospheric bacterium Ochrobactrum sp. A44.</title>
        <authorList>
            <person name="Krzyzanowska D.M."/>
            <person name="Ossowicki A."/>
            <person name="Rajewska M."/>
            <person name="Maciag T."/>
            <person name="Kaczynski Z."/>
            <person name="Czerwicka M."/>
            <person name="Jafra S."/>
        </authorList>
    </citation>
    <scope>NUCLEOTIDE SEQUENCE [LARGE SCALE GENOMIC DNA]</scope>
    <source>
        <strain evidence="1 2">PR17</strain>
    </source>
</reference>
<dbReference type="OrthoDB" id="9133299at2"/>
<organism evidence="1 2">
    <name type="scientific">Brucella rhizosphaerae</name>
    <dbReference type="NCBI Taxonomy" id="571254"/>
    <lineage>
        <taxon>Bacteria</taxon>
        <taxon>Pseudomonadati</taxon>
        <taxon>Pseudomonadota</taxon>
        <taxon>Alphaproteobacteria</taxon>
        <taxon>Hyphomicrobiales</taxon>
        <taxon>Brucellaceae</taxon>
        <taxon>Brucella/Ochrobactrum group</taxon>
        <taxon>Brucella</taxon>
    </lineage>
</organism>
<keyword evidence="2" id="KW-1185">Reference proteome</keyword>
<gene>
    <name evidence="1" type="ORF">CEV32_4754</name>
</gene>
<comment type="caution">
    <text evidence="1">The sequence shown here is derived from an EMBL/GenBank/DDBJ whole genome shotgun (WGS) entry which is preliminary data.</text>
</comment>